<feature type="domain" description="DUF6298" evidence="2">
    <location>
        <begin position="527"/>
        <end position="842"/>
    </location>
</feature>
<feature type="chain" id="PRO_5045816115" evidence="1">
    <location>
        <begin position="22"/>
        <end position="997"/>
    </location>
</feature>
<evidence type="ECO:0000313" key="4">
    <source>
        <dbReference type="Proteomes" id="UP000663942"/>
    </source>
</evidence>
<protein>
    <submittedName>
        <fullName evidence="3">Pectate lyase</fullName>
    </submittedName>
</protein>
<evidence type="ECO:0000256" key="1">
    <source>
        <dbReference type="SAM" id="SignalP"/>
    </source>
</evidence>
<reference evidence="3 4" key="1">
    <citation type="submission" date="2020-09" db="EMBL/GenBank/DDBJ databases">
        <title>Brevundimonas sp. LVF1 isolated from an oligotrophic pond in Goettingen, Germany.</title>
        <authorList>
            <person name="Friedrich I."/>
            <person name="Klassen A."/>
            <person name="Neubauer H."/>
            <person name="Schneider D."/>
            <person name="Hertel R."/>
            <person name="Daniel R."/>
        </authorList>
    </citation>
    <scope>NUCLEOTIDE SEQUENCE [LARGE SCALE GENOMIC DNA]</scope>
    <source>
        <strain evidence="3 4">LVF1</strain>
    </source>
</reference>
<accession>A0ABX7SIC8</accession>
<gene>
    <name evidence="3" type="ORF">IFE19_15325</name>
</gene>
<keyword evidence="1" id="KW-0732">Signal</keyword>
<dbReference type="RefSeq" id="WP_207823764.1">
    <property type="nucleotide sequence ID" value="NZ_CP062006.1"/>
</dbReference>
<evidence type="ECO:0000259" key="2">
    <source>
        <dbReference type="Pfam" id="PF19815"/>
    </source>
</evidence>
<feature type="signal peptide" evidence="1">
    <location>
        <begin position="1"/>
        <end position="21"/>
    </location>
</feature>
<dbReference type="EMBL" id="CP062006">
    <property type="protein sequence ID" value="QTC87442.1"/>
    <property type="molecule type" value="Genomic_DNA"/>
</dbReference>
<dbReference type="Pfam" id="PF19815">
    <property type="entry name" value="DUF6298"/>
    <property type="match status" value="1"/>
</dbReference>
<evidence type="ECO:0000313" key="3">
    <source>
        <dbReference type="EMBL" id="QTC87442.1"/>
    </source>
</evidence>
<keyword evidence="4" id="KW-1185">Reference proteome</keyword>
<dbReference type="InterPro" id="IPR011050">
    <property type="entry name" value="Pectin_lyase_fold/virulence"/>
</dbReference>
<dbReference type="SUPFAM" id="SSF51126">
    <property type="entry name" value="Pectin lyase-like"/>
    <property type="match status" value="1"/>
</dbReference>
<dbReference type="Proteomes" id="UP000663942">
    <property type="component" value="Chromosome"/>
</dbReference>
<dbReference type="InterPro" id="IPR046265">
    <property type="entry name" value="DUF6298"/>
</dbReference>
<dbReference type="GO" id="GO:0016829">
    <property type="term" value="F:lyase activity"/>
    <property type="evidence" value="ECO:0007669"/>
    <property type="project" value="UniProtKB-KW"/>
</dbReference>
<dbReference type="Gene3D" id="2.160.20.10">
    <property type="entry name" value="Single-stranded right-handed beta-helix, Pectin lyase-like"/>
    <property type="match status" value="2"/>
</dbReference>
<organism evidence="3 4">
    <name type="scientific">Brevundimonas pondensis</name>
    <dbReference type="NCBI Taxonomy" id="2774189"/>
    <lineage>
        <taxon>Bacteria</taxon>
        <taxon>Pseudomonadati</taxon>
        <taxon>Pseudomonadota</taxon>
        <taxon>Alphaproteobacteria</taxon>
        <taxon>Caulobacterales</taxon>
        <taxon>Caulobacteraceae</taxon>
        <taxon>Brevundimonas</taxon>
    </lineage>
</organism>
<proteinExistence type="predicted"/>
<keyword evidence="3" id="KW-0456">Lyase</keyword>
<name>A0ABX7SIC8_9CAUL</name>
<dbReference type="InterPro" id="IPR012334">
    <property type="entry name" value="Pectin_lyas_fold"/>
</dbReference>
<sequence length="997" mass="107824">MVRIWIAGLIVAASVAGAASAQTASDFIALTPPIDFSHAGYRGGGTAAPVLPVLIRVEPGEGDDTDRIMAALDRAAQAAPDAEGRRGAVLLAPGEFQVEGQIRFEVGGVVLRGEGRQATVIVATGVGRRALIAVGARGAAPDASTGVGSKIMGETPVGAVRLPLETTEGLGVGDAVTIRRPSTAEWIAALGMDAFVGWRPETRLNWKPGSRDVVWERRVVALEGRSVVLDAPLTMALAAGDGAVVRRGPSASRIREVGVENLTLVSHHDPERPADEDHSWTGVAVDRAEDVWLRNLAFEGFVGSAIDLGPDSRRVTAQDLDARRPVSEIGGLRRRTFYTAGQQTLFQRCASNDGIHDFAIGHVAAGPNVFLDCTATDARGDSGTQESWATGVLFDGVKVRGGGLSLTHRGRDGQGVGWSAANSVLWNCEATVVEVRNPPGAANVAVGCRGERVGDGVLEDARVMPGRDFHRAQPQEPASLYRIQLGRRLGAVGLAALTPVVFNAEVSGGLRLGEADVAAWRTAMARPIVRHPLTVEGGRFVIDGQPAWRRRIGFAFFQAQMIPALAEASGPFITRFAPGLEGRGLTDDLDAFASGLMTGDVVQHNYGLWYDRRRVDHDFYGSPDQRDGEVWGPFMELPWARSGRGRAWDGLSKFDLERFNPWFFDRIARFADLAEQQGVVLYHKFYLQHWLLESRSHYVDFPWRPVNALQTTGMPNEVPAAEVFWDVSDPVRRDLHRRYIRHTLETLKGRPNVVIGLDPEYTGPLSFVQFWLDQVAAWEAESGADIRVALEIPKDQMDAVLDDPARARIVDAVGFHHWVYRPDGTLFAVRGGLDKAPREQVDAIARPRDLAEGADSGEVRRTLWRSTPAMRYRAYREYRDRRADLVVLNEDDAWPGLSRAVEAAVRAEVRASLRPDAGLMTPTGAAWASSAPDGTVLIYSMDGAGTELARPVAAGKALRWIAEGAVVEAIASDGATRLTPPAALAGRPLALWIAPAP</sequence>